<dbReference type="AlphaFoldDB" id="A0A165H9Q7"/>
<dbReference type="Pfam" id="PF23726">
    <property type="entry name" value="Beta-prop_RSE1_2nd"/>
    <property type="match status" value="1"/>
</dbReference>
<dbReference type="FunFam" id="2.130.10.10:FF:000629">
    <property type="entry name" value="UV-damaged DNA binding protein"/>
    <property type="match status" value="1"/>
</dbReference>
<dbReference type="Gene3D" id="2.130.10.10">
    <property type="entry name" value="YVTN repeat-like/Quinoprotein amine dehydrogenase"/>
    <property type="match status" value="3"/>
</dbReference>
<dbReference type="PANTHER" id="PTHR10644">
    <property type="entry name" value="DNA REPAIR/RNA PROCESSING CPSF FAMILY"/>
    <property type="match status" value="1"/>
</dbReference>
<dbReference type="OMA" id="HQDFLMR"/>
<dbReference type="OrthoDB" id="433457at2759"/>
<gene>
    <name evidence="9" type="ORF">L228DRAFT_219474</name>
</gene>
<dbReference type="EMBL" id="KV407457">
    <property type="protein sequence ID" value="KZF23183.1"/>
    <property type="molecule type" value="Genomic_DNA"/>
</dbReference>
<comment type="subcellular location">
    <subcellularLocation>
        <location evidence="1">Nucleus</location>
    </subcellularLocation>
</comment>
<evidence type="ECO:0000256" key="2">
    <source>
        <dbReference type="ARBA" id="ARBA00007453"/>
    </source>
</evidence>
<reference evidence="9 10" key="1">
    <citation type="journal article" date="2016" name="Fungal Biol.">
        <title>The genome of Xylona heveae provides a window into fungal endophytism.</title>
        <authorList>
            <person name="Gazis R."/>
            <person name="Kuo A."/>
            <person name="Riley R."/>
            <person name="LaButti K."/>
            <person name="Lipzen A."/>
            <person name="Lin J."/>
            <person name="Amirebrahimi M."/>
            <person name="Hesse C.N."/>
            <person name="Spatafora J.W."/>
            <person name="Henrissat B."/>
            <person name="Hainaut M."/>
            <person name="Grigoriev I.V."/>
            <person name="Hibbett D.S."/>
        </authorList>
    </citation>
    <scope>NUCLEOTIDE SEQUENCE [LARGE SCALE GENOMIC DNA]</scope>
    <source>
        <strain evidence="9 10">TC161</strain>
    </source>
</reference>
<feature type="domain" description="RSE1/DDB1/CPSF1 second beta-propeller" evidence="8">
    <location>
        <begin position="418"/>
        <end position="724"/>
    </location>
</feature>
<dbReference type="Pfam" id="PF10433">
    <property type="entry name" value="Beta-prop_RSE1_1st"/>
    <property type="match status" value="1"/>
</dbReference>
<dbReference type="FunFam" id="2.130.10.10:FF:000592">
    <property type="entry name" value="UV-damaged DNA binding protein"/>
    <property type="match status" value="1"/>
</dbReference>
<dbReference type="InterPro" id="IPR058543">
    <property type="entry name" value="Beta-prop_RSE1/DDB1/CPSF1_2nd"/>
</dbReference>
<evidence type="ECO:0000256" key="4">
    <source>
        <dbReference type="ARBA" id="ARBA00023242"/>
    </source>
</evidence>
<dbReference type="RefSeq" id="XP_018188738.1">
    <property type="nucleotide sequence ID" value="XM_018330219.1"/>
</dbReference>
<feature type="compositionally biased region" description="Acidic residues" evidence="5">
    <location>
        <begin position="221"/>
        <end position="230"/>
    </location>
</feature>
<dbReference type="InterPro" id="IPR015943">
    <property type="entry name" value="WD40/YVTN_repeat-like_dom_sf"/>
</dbReference>
<dbReference type="Proteomes" id="UP000076632">
    <property type="component" value="Unassembled WGS sequence"/>
</dbReference>
<evidence type="ECO:0000256" key="3">
    <source>
        <dbReference type="ARBA" id="ARBA00014577"/>
    </source>
</evidence>
<feature type="domain" description="RSE1/DDB1/CPSF1 C-terminal" evidence="6">
    <location>
        <begin position="771"/>
        <end position="1090"/>
    </location>
</feature>
<dbReference type="GeneID" id="28895356"/>
<organism evidence="9 10">
    <name type="scientific">Xylona heveae (strain CBS 132557 / TC161)</name>
    <dbReference type="NCBI Taxonomy" id="1328760"/>
    <lineage>
        <taxon>Eukaryota</taxon>
        <taxon>Fungi</taxon>
        <taxon>Dikarya</taxon>
        <taxon>Ascomycota</taxon>
        <taxon>Pezizomycotina</taxon>
        <taxon>Xylonomycetes</taxon>
        <taxon>Xylonales</taxon>
        <taxon>Xylonaceae</taxon>
        <taxon>Xylona</taxon>
    </lineage>
</organism>
<keyword evidence="4" id="KW-0539">Nucleus</keyword>
<dbReference type="InterPro" id="IPR018846">
    <property type="entry name" value="Beta-prop_RSE1/DDB1/CPSF1_1st"/>
</dbReference>
<sequence length="1121" mass="123469">MAYLAPIHRPSSVRHALKLRFLEPDEECLVVAKANRLEIYEQTQDGLNLKHSKAIYGKVTMLHKIRPLSSPTDHLFVGTDRYVYFTVSWDPTSKQLRTEKSYVDQADKTARDSQTGDRCLIEPEGKFMTLELFEGIVTVVPIIQKSRRKDVEIGSLGEPVPARIPELFVRASAFMHPREGRAVKPKIAFLYEDTQRRVHIKVRELDYTGGGSGESGSVDLNDADSPSEELEPGASHIIPLSEPTCGLLVLGETSITYIDESGKQSMTYPLEEATIFVTWTQIDVQRFLLADDYGKLYLLMILLDGKDNMTGWKLDVIGETSRASVLVYLDAGYVFVGSHQGDSQVVKIEEGSIEVVQTFPNIAPILDFTIMDMGSRAGDSQMNEYSSGQARLVTGSGAFKDGSLRSVRSGVGLEDVGILGEMEHITELFSLKSSANGYVDTLIASFVDQTRVFQFGADGEVEEVDEHKGLLLSEQTILSANVPNERIIQVTRSSVRLLDLESSMLVAEWAPQTGQSITAASANDQVVLLSVGGVSLVALDVLGELAIKAQRNFEGSSQISCLTVPSIASDICIVGFWQNTTISVLRLDTLESLHTEVVGDQAAAVPRSVLLTQLLPDQSPTLLTAMADGTIVTFSFDLKNYSLSSRKSIIVGTQQSDFRALARGDGLYNVFATCEHPTLIYGSEGRTVFSAVTAEDASAVCPFDSQAFPGSIAIATASDLRIAVVDTERTTHVQTLPVHETVRRVAYSTKLKAFGLGTIDRKLEDGAELVQSHFKLADEVMFKELDTFALNQDELVESAIRAELPDGNGDYTERFIVGTAYLDDDRDESVRGRILVFEVTEERTLKVVTELAVKGACRALAIVDDHIVAALIKTVVVYAFEYESSHPNLVKKASYRTSTAPIDVAVTDHHIAIADLMKSVSIVEFKRGENGLLDKLEEVARHFQTSWATAVAHITDDTFLESDAEGNLLVLHRNVNGVTVEDRRRLEITSEIQLGEMVNRIRRINVPTSSSASVVPRAFLATVEGSIYLFALIESSKQDLLMRLQTNMADLVQTPGFVPFNRYRAFRNAVREADEPFRFVDGELIERFLDCPADLQATIVEGLDLDVEDIKSVVEGLRRLH</sequence>
<dbReference type="InParanoid" id="A0A165H9Q7"/>
<name>A0A165H9Q7_XYLHT</name>
<evidence type="ECO:0000256" key="1">
    <source>
        <dbReference type="ARBA" id="ARBA00004123"/>
    </source>
</evidence>
<dbReference type="InterPro" id="IPR050358">
    <property type="entry name" value="RSE1/DDB1/CFT1"/>
</dbReference>
<dbReference type="STRING" id="1328760.A0A165H9Q7"/>
<evidence type="ECO:0000313" key="10">
    <source>
        <dbReference type="Proteomes" id="UP000076632"/>
    </source>
</evidence>
<proteinExistence type="inferred from homology"/>
<feature type="domain" description="RSE1/DDB1/CPSF1 first beta-propeller" evidence="7">
    <location>
        <begin position="12"/>
        <end position="360"/>
    </location>
</feature>
<evidence type="ECO:0000313" key="9">
    <source>
        <dbReference type="EMBL" id="KZF23183.1"/>
    </source>
</evidence>
<evidence type="ECO:0000259" key="7">
    <source>
        <dbReference type="Pfam" id="PF10433"/>
    </source>
</evidence>
<dbReference type="InterPro" id="IPR011047">
    <property type="entry name" value="Quinoprotein_ADH-like_sf"/>
</dbReference>
<keyword evidence="10" id="KW-1185">Reference proteome</keyword>
<protein>
    <recommendedName>
        <fullName evidence="3">DNA damage-binding protein 1</fullName>
    </recommendedName>
</protein>
<dbReference type="Pfam" id="PF03178">
    <property type="entry name" value="CPSF_A"/>
    <property type="match status" value="1"/>
</dbReference>
<dbReference type="GO" id="GO:0003676">
    <property type="term" value="F:nucleic acid binding"/>
    <property type="evidence" value="ECO:0007669"/>
    <property type="project" value="InterPro"/>
</dbReference>
<evidence type="ECO:0000259" key="8">
    <source>
        <dbReference type="Pfam" id="PF23726"/>
    </source>
</evidence>
<evidence type="ECO:0000256" key="5">
    <source>
        <dbReference type="SAM" id="MobiDB-lite"/>
    </source>
</evidence>
<comment type="similarity">
    <text evidence="2">Belongs to the DDB1 family.</text>
</comment>
<evidence type="ECO:0000259" key="6">
    <source>
        <dbReference type="Pfam" id="PF03178"/>
    </source>
</evidence>
<feature type="region of interest" description="Disordered" evidence="5">
    <location>
        <begin position="209"/>
        <end position="230"/>
    </location>
</feature>
<accession>A0A165H9Q7</accession>
<dbReference type="SUPFAM" id="SSF50998">
    <property type="entry name" value="Quinoprotein alcohol dehydrogenase-like"/>
    <property type="match status" value="1"/>
</dbReference>
<dbReference type="GO" id="GO:0005634">
    <property type="term" value="C:nucleus"/>
    <property type="evidence" value="ECO:0007669"/>
    <property type="project" value="UniProtKB-SubCell"/>
</dbReference>
<dbReference type="Gene3D" id="1.10.150.910">
    <property type="match status" value="1"/>
</dbReference>
<dbReference type="InterPro" id="IPR004871">
    <property type="entry name" value="RSE1/DDB1/CPSF1_C"/>
</dbReference>